<evidence type="ECO:0000313" key="1">
    <source>
        <dbReference type="EMBL" id="KAI0086880.1"/>
    </source>
</evidence>
<name>A0ACB8TY00_9APHY</name>
<reference evidence="1" key="1">
    <citation type="journal article" date="2021" name="Environ. Microbiol.">
        <title>Gene family expansions and transcriptome signatures uncover fungal adaptations to wood decay.</title>
        <authorList>
            <person name="Hage H."/>
            <person name="Miyauchi S."/>
            <person name="Viragh M."/>
            <person name="Drula E."/>
            <person name="Min B."/>
            <person name="Chaduli D."/>
            <person name="Navarro D."/>
            <person name="Favel A."/>
            <person name="Norest M."/>
            <person name="Lesage-Meessen L."/>
            <person name="Balint B."/>
            <person name="Merenyi Z."/>
            <person name="de Eugenio L."/>
            <person name="Morin E."/>
            <person name="Martinez A.T."/>
            <person name="Baldrian P."/>
            <person name="Stursova M."/>
            <person name="Martinez M.J."/>
            <person name="Novotny C."/>
            <person name="Magnuson J.K."/>
            <person name="Spatafora J.W."/>
            <person name="Maurice S."/>
            <person name="Pangilinan J."/>
            <person name="Andreopoulos W."/>
            <person name="LaButti K."/>
            <person name="Hundley H."/>
            <person name="Na H."/>
            <person name="Kuo A."/>
            <person name="Barry K."/>
            <person name="Lipzen A."/>
            <person name="Henrissat B."/>
            <person name="Riley R."/>
            <person name="Ahrendt S."/>
            <person name="Nagy L.G."/>
            <person name="Grigoriev I.V."/>
            <person name="Martin F."/>
            <person name="Rosso M.N."/>
        </authorList>
    </citation>
    <scope>NUCLEOTIDE SEQUENCE</scope>
    <source>
        <strain evidence="1">CBS 384.51</strain>
    </source>
</reference>
<sequence length="378" mass="42057">MNSSYIQRSAKLPPNDYDDNETHTAYDHCLWLEKFDSWNTFVDETVSEEVRMDMPPAIAARVLGYAIRVAPNDSGRNALVSDILACGKSPELLAGVAHFYVYGLCRIFYNPFNGLPSRPIPDGTPRLSLEAIEADQSLLSEYSSDRARLRIQTLLRDNNRCVFTGCLDYQQFVHEWKVTGGKVHPCTCGPTNVAHIISQSLLENISGINPAVQAKFEWARTAGAMLQHFGGFKAHNLSDEILHSPKNAFTASLTPLVLFEDLKIWLTPVKDVETQAIIPNTYRLNHYLGNEHIPFGIQDAKSEVNFRSISIGGIVIPPPDPQLIVLHGVCAEIVCKSDAMDYLEERYKDIEPFAAMTASGAVNELTRVLKTMQMAADT</sequence>
<evidence type="ECO:0000313" key="2">
    <source>
        <dbReference type="Proteomes" id="UP001055072"/>
    </source>
</evidence>
<gene>
    <name evidence="1" type="ORF">BDY19DRAFT_957076</name>
</gene>
<keyword evidence="2" id="KW-1185">Reference proteome</keyword>
<accession>A0ACB8TY00</accession>
<dbReference type="Proteomes" id="UP001055072">
    <property type="component" value="Unassembled WGS sequence"/>
</dbReference>
<protein>
    <submittedName>
        <fullName evidence="1">Uncharacterized protein</fullName>
    </submittedName>
</protein>
<dbReference type="EMBL" id="MU274920">
    <property type="protein sequence ID" value="KAI0086880.1"/>
    <property type="molecule type" value="Genomic_DNA"/>
</dbReference>
<comment type="caution">
    <text evidence="1">The sequence shown here is derived from an EMBL/GenBank/DDBJ whole genome shotgun (WGS) entry which is preliminary data.</text>
</comment>
<proteinExistence type="predicted"/>
<organism evidence="1 2">
    <name type="scientific">Irpex rosettiformis</name>
    <dbReference type="NCBI Taxonomy" id="378272"/>
    <lineage>
        <taxon>Eukaryota</taxon>
        <taxon>Fungi</taxon>
        <taxon>Dikarya</taxon>
        <taxon>Basidiomycota</taxon>
        <taxon>Agaricomycotina</taxon>
        <taxon>Agaricomycetes</taxon>
        <taxon>Polyporales</taxon>
        <taxon>Irpicaceae</taxon>
        <taxon>Irpex</taxon>
    </lineage>
</organism>